<dbReference type="Proteomes" id="UP001190700">
    <property type="component" value="Unassembled WGS sequence"/>
</dbReference>
<gene>
    <name evidence="2" type="ORF">CYMTET_45489</name>
</gene>
<dbReference type="AlphaFoldDB" id="A0AAE0BY52"/>
<comment type="caution">
    <text evidence="2">The sequence shown here is derived from an EMBL/GenBank/DDBJ whole genome shotgun (WGS) entry which is preliminary data.</text>
</comment>
<dbReference type="PROSITE" id="PS50088">
    <property type="entry name" value="ANK_REPEAT"/>
    <property type="match status" value="1"/>
</dbReference>
<dbReference type="Gene3D" id="1.25.40.20">
    <property type="entry name" value="Ankyrin repeat-containing domain"/>
    <property type="match status" value="1"/>
</dbReference>
<keyword evidence="3" id="KW-1185">Reference proteome</keyword>
<reference evidence="2 3" key="1">
    <citation type="journal article" date="2015" name="Genome Biol. Evol.">
        <title>Comparative Genomics of a Bacterivorous Green Alga Reveals Evolutionary Causalities and Consequences of Phago-Mixotrophic Mode of Nutrition.</title>
        <authorList>
            <person name="Burns J.A."/>
            <person name="Paasch A."/>
            <person name="Narechania A."/>
            <person name="Kim E."/>
        </authorList>
    </citation>
    <scope>NUCLEOTIDE SEQUENCE [LARGE SCALE GENOMIC DNA]</scope>
    <source>
        <strain evidence="2 3">PLY_AMNH</strain>
    </source>
</reference>
<dbReference type="Pfam" id="PF00023">
    <property type="entry name" value="Ank"/>
    <property type="match status" value="1"/>
</dbReference>
<dbReference type="PROSITE" id="PS50297">
    <property type="entry name" value="ANK_REP_REGION"/>
    <property type="match status" value="1"/>
</dbReference>
<proteinExistence type="predicted"/>
<keyword evidence="1" id="KW-0040">ANK repeat</keyword>
<dbReference type="InterPro" id="IPR036770">
    <property type="entry name" value="Ankyrin_rpt-contain_sf"/>
</dbReference>
<accession>A0AAE0BY52</accession>
<dbReference type="SUPFAM" id="SSF48403">
    <property type="entry name" value="Ankyrin repeat"/>
    <property type="match status" value="1"/>
</dbReference>
<evidence type="ECO:0000313" key="2">
    <source>
        <dbReference type="EMBL" id="KAK3244922.1"/>
    </source>
</evidence>
<organism evidence="2 3">
    <name type="scientific">Cymbomonas tetramitiformis</name>
    <dbReference type="NCBI Taxonomy" id="36881"/>
    <lineage>
        <taxon>Eukaryota</taxon>
        <taxon>Viridiplantae</taxon>
        <taxon>Chlorophyta</taxon>
        <taxon>Pyramimonadophyceae</taxon>
        <taxon>Pyramimonadales</taxon>
        <taxon>Pyramimonadaceae</taxon>
        <taxon>Cymbomonas</taxon>
    </lineage>
</organism>
<evidence type="ECO:0000313" key="3">
    <source>
        <dbReference type="Proteomes" id="UP001190700"/>
    </source>
</evidence>
<feature type="repeat" description="ANK" evidence="1">
    <location>
        <begin position="21"/>
        <end position="53"/>
    </location>
</feature>
<evidence type="ECO:0000256" key="1">
    <source>
        <dbReference type="PROSITE-ProRule" id="PRU00023"/>
    </source>
</evidence>
<dbReference type="EMBL" id="LGRX02031220">
    <property type="protein sequence ID" value="KAK3244922.1"/>
    <property type="molecule type" value="Genomic_DNA"/>
</dbReference>
<sequence>MVAEGAARALLEAGAGVNAGTGRRPLHAAAERATVDMVRELFDMGAKVDAEDQDGFCALDVFLSALVRTAMLAVLRGPAAGKLDGTALVFPSGFQTFGCTFACKAPSRRVYYELVILESLDAPQFGFVDASFELSASGGGESMCTGARRTRPRRRAVVQVNGIRSGEADIPV</sequence>
<protein>
    <submittedName>
        <fullName evidence="2">Uncharacterized protein</fullName>
    </submittedName>
</protein>
<name>A0AAE0BY52_9CHLO</name>
<dbReference type="InterPro" id="IPR002110">
    <property type="entry name" value="Ankyrin_rpt"/>
</dbReference>